<dbReference type="InterPro" id="IPR040720">
    <property type="entry name" value="GH81_C"/>
</dbReference>
<dbReference type="SUPFAM" id="SSF49785">
    <property type="entry name" value="Galactose-binding domain-like"/>
    <property type="match status" value="2"/>
</dbReference>
<evidence type="ECO:0000256" key="1">
    <source>
        <dbReference type="ARBA" id="ARBA00000382"/>
    </source>
</evidence>
<sequence length="1681" mass="179208">MKTRIFQWKTLLLVCLLTILQISHAQIISVGSGSYTTTFPGTDQAGRNTFPSGSPTLSGSAASMPVPTNDWWSNLIKENHGGQAFNYPLSYKSRLDGLTINYTIPPTSGPSEYRQPMGDVNGIVVGVDGLNVTQSTASDHSDWTVTMNWSGGGKTFNATMGTGMPFTYFTKGTADLAKVVVNHNPSGASVDGNKIIITNNYNNANFVVFGPAGSTWTGSGGVYTSSLNGKNYWSMAMLPFGVDINTAIASLEPHAFVFPENTTTSWSYNESNGEVLATFSVTPDIKEGSETDVVLGLLPHQWSRLATSSPQPGGMSYETVRGELKLLHSNSFSTQNTFSGILPTLPNLGKYSDGFDPGALYQKIDQIKNDGLATWTDSYNEGQAMNRLIQAAHIADQIGHVEARDQLLTTVKNRLEDWFTSEGGEVAFLFYYNDTWKSMLGYPAGHRQDENLNDHHFHWGYFIHAAAAIEQYQPGWASQWGGMVDLLIRDAANPSRTDPMFPFLRNFSPYAGHCWANGFATEPFGNDQESTSESMQFNSSLIHWGTVTGNDAIRDLGIFLYTTEQSAIEEYWFDQNDRTFQPEYAHEMVARIWGGGYDNGTWWTSDIAASYGIQLYPIHGGALYMGHNTAYVQEVWNGMTSKTDVLNNVPNDNLWYDTYWSFLSFLDPAQALSLYNSYTDRNIKFGISDAQTYHWLHTMNAMGQVAELVTANYPIAAVFQKNGTKTYVAHNYGSSAITVSFSDGYTMTVPAGETATNKDLNASITLSASTDEIPSNGSLVLSATATGSSISKVEFYRGNLLVGTDTSVPYEATDTNVPAGFPAYHTRVYVGSDFNVSNIVRIQSGAQTPYLGSPTAIPGTLEAGYYDSFEGGSGQGVSYSDATSWNEGDFRPSEAVDASFTNGEGHTVGWIDGGEWLEYTVDVAQAGDYSVTLRYTSGSSSGGGPFWFENENGTQISPSITVSMNDPSWSTYEDKTVSNVSLSAGTQVIRVQVGSGGFNLGRMTFTYEGTAQPELSSFVISPENPAVAEGNTIQFTAQGYDQFGDSIASTPSWSTTGGSISTSGQYSANTAGTYTITASEGDVTASTSVTVSASAALSSISVTPSNTTIPEGSTQQFTAQGYDQNGDPVSISPTWSASGGDIASSGLFTGTTAGSFTVTATASGISGTAQVTVTSGTSSCSFSAATGDYTAEVSGSSNPSITFVPTVSGVGNTTCILYYGTSPTGGYPGYNVTPNQPFTINASSGQTIYFYYTYSLPQGGENNTSNSRHSFEVGNCGGSNPTPVLASISVSPSAATISQHQTQQYTAQGFDQNGDPMSINPTWSTTGGAIDAQGHYTPSATGNFTITATADGVSGSTNLTVTSGSTSAYPIPGQLEAEAYTSMSGIQTETSTDTGGGENVGWIDQGDWLTYEVDVAESGTYTLEVRVAAAGTANKMFDISLGGNSLADFSFTGTGGWQNWTTITENITLTAGVQTLQLNANSSGFNINWLTFTANTSAGGCSFDASTGDYSASTSDDAPNPTITFVPSTAGVGSTTCILYYGTSPTGGYPGYHVTPNQPYQITAAAGETIYFYYTYSLPTGGENNTSSSRHNFTVGSTCSNARVSSQSAQKIRISPNPASRWIQLSGLNENEGFQVIDLGGKVWIQTKSLTTSYRLAIDELAPGVYLFKTDGGTIEKFIKR</sequence>
<evidence type="ECO:0000256" key="4">
    <source>
        <dbReference type="ARBA" id="ARBA00022729"/>
    </source>
</evidence>
<feature type="domain" description="CBM6" evidence="12">
    <location>
        <begin position="1373"/>
        <end position="1493"/>
    </location>
</feature>
<dbReference type="Pfam" id="PF03422">
    <property type="entry name" value="CBM_6"/>
    <property type="match status" value="2"/>
</dbReference>
<dbReference type="Pfam" id="PF17957">
    <property type="entry name" value="Big_7"/>
    <property type="match status" value="1"/>
</dbReference>
<name>A0A3D9KYM0_MARFU</name>
<keyword evidence="9" id="KW-0624">Polysaccharide degradation</keyword>
<dbReference type="Proteomes" id="UP000256779">
    <property type="component" value="Unassembled WGS sequence"/>
</dbReference>
<feature type="chain" id="PRO_5017674518" description="glucan endo-1,3-beta-D-glucosidase" evidence="11">
    <location>
        <begin position="26"/>
        <end position="1681"/>
    </location>
</feature>
<dbReference type="PANTHER" id="PTHR31983">
    <property type="entry name" value="ENDO-1,3(4)-BETA-GLUCANASE 1"/>
    <property type="match status" value="1"/>
</dbReference>
<evidence type="ECO:0000256" key="7">
    <source>
        <dbReference type="ARBA" id="ARBA00023295"/>
    </source>
</evidence>
<dbReference type="RefSeq" id="WP_115869618.1">
    <property type="nucleotide sequence ID" value="NZ_QREG01000021.1"/>
</dbReference>
<dbReference type="Gene3D" id="2.60.120.260">
    <property type="entry name" value="Galactose-binding domain-like"/>
    <property type="match status" value="2"/>
</dbReference>
<keyword evidence="4 11" id="KW-0732">Signal</keyword>
<accession>A0A3D9KYM0</accession>
<dbReference type="InterPro" id="IPR005084">
    <property type="entry name" value="CBM6"/>
</dbReference>
<dbReference type="GO" id="GO:0030246">
    <property type="term" value="F:carbohydrate binding"/>
    <property type="evidence" value="ECO:0007669"/>
    <property type="project" value="InterPro"/>
</dbReference>
<dbReference type="InterPro" id="IPR006584">
    <property type="entry name" value="Cellulose-bd_IV"/>
</dbReference>
<dbReference type="InterPro" id="IPR008964">
    <property type="entry name" value="Invasin/intimin_cell_adhesion"/>
</dbReference>
<dbReference type="Gene3D" id="2.70.98.30">
    <property type="entry name" value="Golgi alpha-mannosidase II, domain 4"/>
    <property type="match status" value="1"/>
</dbReference>
<dbReference type="EMBL" id="QREG01000021">
    <property type="protein sequence ID" value="RED94385.1"/>
    <property type="molecule type" value="Genomic_DNA"/>
</dbReference>
<dbReference type="Gene3D" id="2.60.40.1080">
    <property type="match status" value="3"/>
</dbReference>
<dbReference type="GO" id="GO:0042973">
    <property type="term" value="F:glucan endo-1,3-beta-D-glucosidase activity"/>
    <property type="evidence" value="ECO:0007669"/>
    <property type="project" value="UniProtKB-EC"/>
</dbReference>
<evidence type="ECO:0000256" key="5">
    <source>
        <dbReference type="ARBA" id="ARBA00022801"/>
    </source>
</evidence>
<keyword evidence="5" id="KW-0378">Hydrolase</keyword>
<evidence type="ECO:0000313" key="13">
    <source>
        <dbReference type="EMBL" id="RED94385.1"/>
    </source>
</evidence>
<dbReference type="CDD" id="cd04080">
    <property type="entry name" value="CBM6_cellulase-like"/>
    <property type="match status" value="2"/>
</dbReference>
<dbReference type="InterPro" id="IPR008979">
    <property type="entry name" value="Galactose-bd-like_sf"/>
</dbReference>
<dbReference type="InterPro" id="IPR026444">
    <property type="entry name" value="Secre_tail"/>
</dbReference>
<feature type="compositionally biased region" description="Polar residues" evidence="10">
    <location>
        <begin position="41"/>
        <end position="61"/>
    </location>
</feature>
<feature type="domain" description="CBM6" evidence="12">
    <location>
        <begin position="877"/>
        <end position="1006"/>
    </location>
</feature>
<keyword evidence="14" id="KW-1185">Reference proteome</keyword>
<evidence type="ECO:0000256" key="11">
    <source>
        <dbReference type="SAM" id="SignalP"/>
    </source>
</evidence>
<protein>
    <recommendedName>
        <fullName evidence="3">glucan endo-1,3-beta-D-glucosidase</fullName>
        <ecNumber evidence="3">3.2.1.39</ecNumber>
    </recommendedName>
</protein>
<dbReference type="InterPro" id="IPR013783">
    <property type="entry name" value="Ig-like_fold"/>
</dbReference>
<dbReference type="EC" id="3.2.1.39" evidence="3"/>
<dbReference type="GO" id="GO:0000272">
    <property type="term" value="P:polysaccharide catabolic process"/>
    <property type="evidence" value="ECO:0007669"/>
    <property type="project" value="UniProtKB-KW"/>
</dbReference>
<evidence type="ECO:0000256" key="9">
    <source>
        <dbReference type="ARBA" id="ARBA00023326"/>
    </source>
</evidence>
<comment type="caution">
    <text evidence="13">The sequence shown here is derived from an EMBL/GenBank/DDBJ whole genome shotgun (WGS) entry which is preliminary data.</text>
</comment>
<evidence type="ECO:0000313" key="14">
    <source>
        <dbReference type="Proteomes" id="UP000256779"/>
    </source>
</evidence>
<evidence type="ECO:0000256" key="3">
    <source>
        <dbReference type="ARBA" id="ARBA00012780"/>
    </source>
</evidence>
<dbReference type="Pfam" id="PF02368">
    <property type="entry name" value="Big_2"/>
    <property type="match status" value="1"/>
</dbReference>
<evidence type="ECO:0000256" key="8">
    <source>
        <dbReference type="ARBA" id="ARBA00023316"/>
    </source>
</evidence>
<dbReference type="InterPro" id="IPR003343">
    <property type="entry name" value="Big_2"/>
</dbReference>
<dbReference type="PROSITE" id="PS51175">
    <property type="entry name" value="CBM6"/>
    <property type="match status" value="2"/>
</dbReference>
<dbReference type="InterPro" id="IPR005200">
    <property type="entry name" value="Endo-beta-glucanase"/>
</dbReference>
<dbReference type="SMART" id="SM00606">
    <property type="entry name" value="CBD_IV"/>
    <property type="match status" value="2"/>
</dbReference>
<evidence type="ECO:0000256" key="2">
    <source>
        <dbReference type="ARBA" id="ARBA00010730"/>
    </source>
</evidence>
<feature type="region of interest" description="Disordered" evidence="10">
    <location>
        <begin position="41"/>
        <end position="62"/>
    </location>
</feature>
<feature type="signal peptide" evidence="11">
    <location>
        <begin position="1"/>
        <end position="25"/>
    </location>
</feature>
<evidence type="ECO:0000259" key="12">
    <source>
        <dbReference type="PROSITE" id="PS51175"/>
    </source>
</evidence>
<dbReference type="PANTHER" id="PTHR31983:SF0">
    <property type="entry name" value="GLUCAN ENDO-1,3-BETA-D-GLUCOSIDASE 2"/>
    <property type="match status" value="1"/>
</dbReference>
<dbReference type="NCBIfam" id="TIGR04183">
    <property type="entry name" value="Por_Secre_tail"/>
    <property type="match status" value="1"/>
</dbReference>
<keyword evidence="8" id="KW-0961">Cell wall biogenesis/degradation</keyword>
<dbReference type="OrthoDB" id="9800955at2"/>
<comment type="catalytic activity">
    <reaction evidence="1">
        <text>Hydrolysis of (1-&gt;3)-beta-D-glucosidic linkages in (1-&gt;3)-beta-D-glucans.</text>
        <dbReference type="EC" id="3.2.1.39"/>
    </reaction>
</comment>
<evidence type="ECO:0000256" key="10">
    <source>
        <dbReference type="SAM" id="MobiDB-lite"/>
    </source>
</evidence>
<dbReference type="PROSITE" id="PS52008">
    <property type="entry name" value="GH81"/>
    <property type="match status" value="1"/>
</dbReference>
<dbReference type="Pfam" id="PF17652">
    <property type="entry name" value="Glyco_hydro81C"/>
    <property type="match status" value="1"/>
</dbReference>
<comment type="similarity">
    <text evidence="2">Belongs to the glycosyl hydrolase 81 family.</text>
</comment>
<organism evidence="13 14">
    <name type="scientific">Marinoscillum furvescens DSM 4134</name>
    <dbReference type="NCBI Taxonomy" id="1122208"/>
    <lineage>
        <taxon>Bacteria</taxon>
        <taxon>Pseudomonadati</taxon>
        <taxon>Bacteroidota</taxon>
        <taxon>Cytophagia</taxon>
        <taxon>Cytophagales</taxon>
        <taxon>Reichenbachiellaceae</taxon>
        <taxon>Marinoscillum</taxon>
    </lineage>
</organism>
<dbReference type="Gene3D" id="2.60.40.10">
    <property type="entry name" value="Immunoglobulins"/>
    <property type="match status" value="1"/>
</dbReference>
<gene>
    <name evidence="13" type="ORF">C7460_12172</name>
</gene>
<keyword evidence="6" id="KW-0119">Carbohydrate metabolism</keyword>
<evidence type="ECO:0000256" key="6">
    <source>
        <dbReference type="ARBA" id="ARBA00023277"/>
    </source>
</evidence>
<dbReference type="GO" id="GO:0071555">
    <property type="term" value="P:cell wall organization"/>
    <property type="evidence" value="ECO:0007669"/>
    <property type="project" value="UniProtKB-KW"/>
</dbReference>
<reference evidence="13 14" key="1">
    <citation type="submission" date="2018-07" db="EMBL/GenBank/DDBJ databases">
        <title>Genomic Encyclopedia of Type Strains, Phase IV (KMG-IV): sequencing the most valuable type-strain genomes for metagenomic binning, comparative biology and taxonomic classification.</title>
        <authorList>
            <person name="Goeker M."/>
        </authorList>
    </citation>
    <scope>NUCLEOTIDE SEQUENCE [LARGE SCALE GENOMIC DNA]</scope>
    <source>
        <strain evidence="13 14">DSM 4134</strain>
    </source>
</reference>
<dbReference type="SUPFAM" id="SSF49373">
    <property type="entry name" value="Invasin/intimin cell-adhesion fragments"/>
    <property type="match status" value="1"/>
</dbReference>
<proteinExistence type="inferred from homology"/>
<keyword evidence="7" id="KW-0326">Glycosidase</keyword>
<dbReference type="SMART" id="SM00635">
    <property type="entry name" value="BID_2"/>
    <property type="match status" value="3"/>
</dbReference>
<dbReference type="GO" id="GO:0052861">
    <property type="term" value="F:endo-1,3(4)-beta-glucanase activity"/>
    <property type="evidence" value="ECO:0007669"/>
    <property type="project" value="InterPro"/>
</dbReference>